<keyword evidence="1" id="KW-0812">Transmembrane</keyword>
<protein>
    <submittedName>
        <fullName evidence="2">Uncharacterized protein</fullName>
    </submittedName>
</protein>
<reference evidence="2" key="1">
    <citation type="submission" date="2019-08" db="EMBL/GenBank/DDBJ databases">
        <title>Reference gene set and small RNA set construction with multiple tissues from Davidia involucrata Baill.</title>
        <authorList>
            <person name="Yang H."/>
            <person name="Zhou C."/>
            <person name="Li G."/>
            <person name="Wang J."/>
            <person name="Gao P."/>
            <person name="Wang M."/>
            <person name="Wang R."/>
            <person name="Zhao Y."/>
        </authorList>
    </citation>
    <scope>NUCLEOTIDE SEQUENCE</scope>
    <source>
        <tissue evidence="2">Mixed with DoveR01_LX</tissue>
    </source>
</reference>
<feature type="transmembrane region" description="Helical" evidence="1">
    <location>
        <begin position="21"/>
        <end position="41"/>
    </location>
</feature>
<dbReference type="AlphaFoldDB" id="A0A5B6YZA4"/>
<proteinExistence type="predicted"/>
<accession>A0A5B6YZA4</accession>
<sequence length="111" mass="12709">MISRGSLISSSFLINTLRRRILALLLNFWDLKSHLLLMVTTSLRPSMFMIFSLMLVSLIARLPLLLLSLIFNSSGLLTVHHFVMLFFIVSLLAALFILLSLVQISLMLFKW</sequence>
<gene>
    <name evidence="2" type="ORF">Din_006379</name>
</gene>
<keyword evidence="1" id="KW-0472">Membrane</keyword>
<evidence type="ECO:0000256" key="1">
    <source>
        <dbReference type="SAM" id="Phobius"/>
    </source>
</evidence>
<organism evidence="2">
    <name type="scientific">Davidia involucrata</name>
    <name type="common">Dove tree</name>
    <dbReference type="NCBI Taxonomy" id="16924"/>
    <lineage>
        <taxon>Eukaryota</taxon>
        <taxon>Viridiplantae</taxon>
        <taxon>Streptophyta</taxon>
        <taxon>Embryophyta</taxon>
        <taxon>Tracheophyta</taxon>
        <taxon>Spermatophyta</taxon>
        <taxon>Magnoliopsida</taxon>
        <taxon>eudicotyledons</taxon>
        <taxon>Gunneridae</taxon>
        <taxon>Pentapetalae</taxon>
        <taxon>asterids</taxon>
        <taxon>Cornales</taxon>
        <taxon>Nyssaceae</taxon>
        <taxon>Davidia</taxon>
    </lineage>
</organism>
<feature type="transmembrane region" description="Helical" evidence="1">
    <location>
        <begin position="83"/>
        <end position="109"/>
    </location>
</feature>
<feature type="transmembrane region" description="Helical" evidence="1">
    <location>
        <begin position="47"/>
        <end position="71"/>
    </location>
</feature>
<keyword evidence="1" id="KW-1133">Transmembrane helix</keyword>
<dbReference type="EMBL" id="GHES01006379">
    <property type="protein sequence ID" value="MPA36938.1"/>
    <property type="molecule type" value="Transcribed_RNA"/>
</dbReference>
<evidence type="ECO:0000313" key="2">
    <source>
        <dbReference type="EMBL" id="MPA36938.1"/>
    </source>
</evidence>
<name>A0A5B6YZA4_DAVIN</name>